<evidence type="ECO:0000313" key="2">
    <source>
        <dbReference type="EMBL" id="GBP09926.1"/>
    </source>
</evidence>
<sequence length="252" mass="27285">MLSTLLITNNNNNYNKFICNSNRIRPPAMMMPTDRHASSQSHAMHIRVFHQLRTAFYVANPKLHISSNRSATACYPGSSNICRPTSKSKLFAQQQTAAAAGLAFNNPNNPPQQTAAAATAYGGTTHFVPPPAQATSRPVSLPQRRPTNAIHLYCRHPKRISNKNSGIETDDSKSSSNQPPIDQLKISTTLLTNMFVQRPAFQPPPATTATTPTTTNPLTKSSTATTDAPTLAADSSNNIQSNMTSQDNPSLE</sequence>
<proteinExistence type="predicted"/>
<feature type="region of interest" description="Disordered" evidence="1">
    <location>
        <begin position="200"/>
        <end position="252"/>
    </location>
</feature>
<dbReference type="EMBL" id="BGZK01004607">
    <property type="protein sequence ID" value="GBP09926.1"/>
    <property type="molecule type" value="Genomic_DNA"/>
</dbReference>
<dbReference type="STRING" id="151549.A0A4C1T6W5"/>
<keyword evidence="3" id="KW-1185">Reference proteome</keyword>
<evidence type="ECO:0000313" key="3">
    <source>
        <dbReference type="Proteomes" id="UP000299102"/>
    </source>
</evidence>
<protein>
    <submittedName>
        <fullName evidence="2">Uncharacterized protein</fullName>
    </submittedName>
</protein>
<reference evidence="2 3" key="1">
    <citation type="journal article" date="2019" name="Commun. Biol.">
        <title>The bagworm genome reveals a unique fibroin gene that provides high tensile strength.</title>
        <authorList>
            <person name="Kono N."/>
            <person name="Nakamura H."/>
            <person name="Ohtoshi R."/>
            <person name="Tomita M."/>
            <person name="Numata K."/>
            <person name="Arakawa K."/>
        </authorList>
    </citation>
    <scope>NUCLEOTIDE SEQUENCE [LARGE SCALE GENOMIC DNA]</scope>
</reference>
<accession>A0A4C1T6W5</accession>
<gene>
    <name evidence="2" type="ORF">EVAR_71725_1</name>
</gene>
<evidence type="ECO:0000256" key="1">
    <source>
        <dbReference type="SAM" id="MobiDB-lite"/>
    </source>
</evidence>
<name>A0A4C1T6W5_EUMVA</name>
<comment type="caution">
    <text evidence="2">The sequence shown here is derived from an EMBL/GenBank/DDBJ whole genome shotgun (WGS) entry which is preliminary data.</text>
</comment>
<dbReference type="Proteomes" id="UP000299102">
    <property type="component" value="Unassembled WGS sequence"/>
</dbReference>
<feature type="compositionally biased region" description="Low complexity" evidence="1">
    <location>
        <begin position="207"/>
        <end position="236"/>
    </location>
</feature>
<feature type="region of interest" description="Disordered" evidence="1">
    <location>
        <begin position="153"/>
        <end position="182"/>
    </location>
</feature>
<feature type="compositionally biased region" description="Polar residues" evidence="1">
    <location>
        <begin position="237"/>
        <end position="252"/>
    </location>
</feature>
<dbReference type="AlphaFoldDB" id="A0A4C1T6W5"/>
<organism evidence="2 3">
    <name type="scientific">Eumeta variegata</name>
    <name type="common">Bagworm moth</name>
    <name type="synonym">Eumeta japonica</name>
    <dbReference type="NCBI Taxonomy" id="151549"/>
    <lineage>
        <taxon>Eukaryota</taxon>
        <taxon>Metazoa</taxon>
        <taxon>Ecdysozoa</taxon>
        <taxon>Arthropoda</taxon>
        <taxon>Hexapoda</taxon>
        <taxon>Insecta</taxon>
        <taxon>Pterygota</taxon>
        <taxon>Neoptera</taxon>
        <taxon>Endopterygota</taxon>
        <taxon>Lepidoptera</taxon>
        <taxon>Glossata</taxon>
        <taxon>Ditrysia</taxon>
        <taxon>Tineoidea</taxon>
        <taxon>Psychidae</taxon>
        <taxon>Oiketicinae</taxon>
        <taxon>Eumeta</taxon>
    </lineage>
</organism>